<evidence type="ECO:0000256" key="3">
    <source>
        <dbReference type="ARBA" id="ARBA00022801"/>
    </source>
</evidence>
<dbReference type="PANTHER" id="PTHR12486:SF4">
    <property type="entry name" value="APRATAXIN"/>
    <property type="match status" value="1"/>
</dbReference>
<keyword evidence="4" id="KW-0862">Zinc</keyword>
<evidence type="ECO:0000256" key="8">
    <source>
        <dbReference type="PROSITE-ProRule" id="PRU00464"/>
    </source>
</evidence>
<feature type="short sequence motif" description="Histidine triad motif" evidence="8">
    <location>
        <begin position="127"/>
        <end position="131"/>
    </location>
</feature>
<dbReference type="PROSITE" id="PS50157">
    <property type="entry name" value="ZINC_FINGER_C2H2_2"/>
    <property type="match status" value="1"/>
</dbReference>
<evidence type="ECO:0000256" key="1">
    <source>
        <dbReference type="ARBA" id="ARBA00004123"/>
    </source>
</evidence>
<evidence type="ECO:0000313" key="11">
    <source>
        <dbReference type="EMBL" id="TPX61775.1"/>
    </source>
</evidence>
<evidence type="ECO:0000259" key="10">
    <source>
        <dbReference type="PROSITE" id="PS51084"/>
    </source>
</evidence>
<dbReference type="Proteomes" id="UP000320333">
    <property type="component" value="Unassembled WGS sequence"/>
</dbReference>
<dbReference type="GO" id="GO:0005634">
    <property type="term" value="C:nucleus"/>
    <property type="evidence" value="ECO:0007669"/>
    <property type="project" value="UniProtKB-SubCell"/>
</dbReference>
<dbReference type="Pfam" id="PF16278">
    <property type="entry name" value="zf-C2HE"/>
    <property type="match status" value="1"/>
</dbReference>
<accession>A0A507EEF4</accession>
<dbReference type="GO" id="GO:0030983">
    <property type="term" value="F:mismatched DNA binding"/>
    <property type="evidence" value="ECO:0007669"/>
    <property type="project" value="TreeGrafter"/>
</dbReference>
<evidence type="ECO:0008006" key="13">
    <source>
        <dbReference type="Google" id="ProtNLM"/>
    </source>
</evidence>
<dbReference type="FunFam" id="3.30.428.10:FF:000004">
    <property type="entry name" value="aprataxin isoform X2"/>
    <property type="match status" value="1"/>
</dbReference>
<evidence type="ECO:0000256" key="6">
    <source>
        <dbReference type="ARBA" id="ARBA00023242"/>
    </source>
</evidence>
<dbReference type="GO" id="GO:1990165">
    <property type="term" value="F:single-strand break-containing DNA binding"/>
    <property type="evidence" value="ECO:0007669"/>
    <property type="project" value="TreeGrafter"/>
</dbReference>
<evidence type="ECO:0000256" key="7">
    <source>
        <dbReference type="PROSITE-ProRule" id="PRU00042"/>
    </source>
</evidence>
<dbReference type="GO" id="GO:0003697">
    <property type="term" value="F:single-stranded DNA binding"/>
    <property type="evidence" value="ECO:0007669"/>
    <property type="project" value="TreeGrafter"/>
</dbReference>
<feature type="domain" description="C2H2-type" evidence="9">
    <location>
        <begin position="187"/>
        <end position="213"/>
    </location>
</feature>
<proteinExistence type="predicted"/>
<feature type="domain" description="HIT" evidence="10">
    <location>
        <begin position="39"/>
        <end position="142"/>
    </location>
</feature>
<evidence type="ECO:0000313" key="12">
    <source>
        <dbReference type="Proteomes" id="UP000320333"/>
    </source>
</evidence>
<organism evidence="11 12">
    <name type="scientific">Chytriomyces confervae</name>
    <dbReference type="NCBI Taxonomy" id="246404"/>
    <lineage>
        <taxon>Eukaryota</taxon>
        <taxon>Fungi</taxon>
        <taxon>Fungi incertae sedis</taxon>
        <taxon>Chytridiomycota</taxon>
        <taxon>Chytridiomycota incertae sedis</taxon>
        <taxon>Chytridiomycetes</taxon>
        <taxon>Chytridiales</taxon>
        <taxon>Chytriomycetaceae</taxon>
        <taxon>Chytriomyces</taxon>
    </lineage>
</organism>
<gene>
    <name evidence="11" type="ORF">CcCBS67573_g08893</name>
</gene>
<dbReference type="Gene3D" id="3.30.428.10">
    <property type="entry name" value="HIT-like"/>
    <property type="match status" value="1"/>
</dbReference>
<keyword evidence="12" id="KW-1185">Reference proteome</keyword>
<dbReference type="AlphaFoldDB" id="A0A507EEF4"/>
<comment type="subcellular location">
    <subcellularLocation>
        <location evidence="1">Nucleus</location>
    </subcellularLocation>
</comment>
<dbReference type="Pfam" id="PF11969">
    <property type="entry name" value="DcpS_C"/>
    <property type="match status" value="1"/>
</dbReference>
<dbReference type="PROSITE" id="PS51084">
    <property type="entry name" value="HIT_2"/>
    <property type="match status" value="1"/>
</dbReference>
<dbReference type="InterPro" id="IPR032566">
    <property type="entry name" value="Znf-C2HE"/>
</dbReference>
<evidence type="ECO:0000256" key="2">
    <source>
        <dbReference type="ARBA" id="ARBA00022723"/>
    </source>
</evidence>
<dbReference type="STRING" id="246404.A0A507EEF4"/>
<dbReference type="InterPro" id="IPR011146">
    <property type="entry name" value="HIT-like"/>
</dbReference>
<dbReference type="EMBL" id="QEAP01000657">
    <property type="protein sequence ID" value="TPX61775.1"/>
    <property type="molecule type" value="Genomic_DNA"/>
</dbReference>
<reference evidence="11 12" key="1">
    <citation type="journal article" date="2019" name="Sci. Rep.">
        <title>Comparative genomics of chytrid fungi reveal insights into the obligate biotrophic and pathogenic lifestyle of Synchytrium endobioticum.</title>
        <authorList>
            <person name="van de Vossenberg B.T.L.H."/>
            <person name="Warris S."/>
            <person name="Nguyen H.D.T."/>
            <person name="van Gent-Pelzer M.P.E."/>
            <person name="Joly D.L."/>
            <person name="van de Geest H.C."/>
            <person name="Bonants P.J.M."/>
            <person name="Smith D.S."/>
            <person name="Levesque C.A."/>
            <person name="van der Lee T.A.J."/>
        </authorList>
    </citation>
    <scope>NUCLEOTIDE SEQUENCE [LARGE SCALE GENOMIC DNA]</scope>
    <source>
        <strain evidence="11 12">CBS 675.73</strain>
    </source>
</reference>
<dbReference type="SUPFAM" id="SSF54197">
    <property type="entry name" value="HIT-like"/>
    <property type="match status" value="1"/>
</dbReference>
<keyword evidence="7" id="KW-0863">Zinc-finger</keyword>
<comment type="caution">
    <text evidence="11">The sequence shown here is derived from an EMBL/GenBank/DDBJ whole genome shotgun (WGS) entry which is preliminary data.</text>
</comment>
<protein>
    <recommendedName>
        <fullName evidence="13">C2H2-type domain-containing protein</fullName>
    </recommendedName>
</protein>
<dbReference type="GO" id="GO:0003725">
    <property type="term" value="F:double-stranded RNA binding"/>
    <property type="evidence" value="ECO:0007669"/>
    <property type="project" value="TreeGrafter"/>
</dbReference>
<name>A0A507EEF4_9FUNG</name>
<dbReference type="GO" id="GO:0033699">
    <property type="term" value="F:DNA 5'-adenosine monophosphate hydrolase activity"/>
    <property type="evidence" value="ECO:0007669"/>
    <property type="project" value="TreeGrafter"/>
</dbReference>
<dbReference type="InterPro" id="IPR036265">
    <property type="entry name" value="HIT-like_sf"/>
</dbReference>
<dbReference type="PROSITE" id="PS00028">
    <property type="entry name" value="ZINC_FINGER_C2H2_1"/>
    <property type="match status" value="1"/>
</dbReference>
<evidence type="ECO:0000259" key="9">
    <source>
        <dbReference type="PROSITE" id="PS50157"/>
    </source>
</evidence>
<dbReference type="GO" id="GO:0000012">
    <property type="term" value="P:single strand break repair"/>
    <property type="evidence" value="ECO:0007669"/>
    <property type="project" value="TreeGrafter"/>
</dbReference>
<keyword evidence="3" id="KW-0378">Hydrolase</keyword>
<keyword evidence="5" id="KW-0238">DNA-binding</keyword>
<evidence type="ECO:0000256" key="4">
    <source>
        <dbReference type="ARBA" id="ARBA00022833"/>
    </source>
</evidence>
<dbReference type="InterPro" id="IPR013087">
    <property type="entry name" value="Znf_C2H2_type"/>
</dbReference>
<dbReference type="OrthoDB" id="3512845at2759"/>
<keyword evidence="6" id="KW-0539">Nucleus</keyword>
<sequence length="213" mass="23937">MSKLSKRAFESSSALTAAASNLPPAKKHAFQPWQNVLKQYVDSPESFDSSIVKLFDHEMVVIYDAFPKSSKHFLALPRNTTAANVQSLSTAHLSLLESFQTVFKTLQEEFPESNLRAGFHAIPSMAHLHLHIISDDMISPALKNKKHWNSFTTKFFVSLDEVVEKVAAGGSFEMNPSLYEALLKGPLVCHKCFKTIKNMPELKRHLEAHLTQK</sequence>
<evidence type="ECO:0000256" key="5">
    <source>
        <dbReference type="ARBA" id="ARBA00023125"/>
    </source>
</evidence>
<dbReference type="GO" id="GO:0008270">
    <property type="term" value="F:zinc ion binding"/>
    <property type="evidence" value="ECO:0007669"/>
    <property type="project" value="UniProtKB-KW"/>
</dbReference>
<dbReference type="PANTHER" id="PTHR12486">
    <property type="entry name" value="APRATAXIN-RELATED"/>
    <property type="match status" value="1"/>
</dbReference>
<keyword evidence="2" id="KW-0479">Metal-binding</keyword>